<feature type="domain" description="NB-ARC" evidence="1">
    <location>
        <begin position="104"/>
        <end position="272"/>
    </location>
</feature>
<dbReference type="InterPro" id="IPR044974">
    <property type="entry name" value="Disease_R_plants"/>
</dbReference>
<dbReference type="EMBL" id="NBSK02000005">
    <property type="protein sequence ID" value="KAJ0203568.1"/>
    <property type="molecule type" value="Genomic_DNA"/>
</dbReference>
<dbReference type="InterPro" id="IPR027417">
    <property type="entry name" value="P-loop_NTPase"/>
</dbReference>
<dbReference type="SUPFAM" id="SSF52540">
    <property type="entry name" value="P-loop containing nucleoside triphosphate hydrolases"/>
    <property type="match status" value="1"/>
</dbReference>
<dbReference type="Pfam" id="PF00931">
    <property type="entry name" value="NB-ARC"/>
    <property type="match status" value="1"/>
</dbReference>
<dbReference type="PANTHER" id="PTHR11017">
    <property type="entry name" value="LEUCINE-RICH REPEAT-CONTAINING PROTEIN"/>
    <property type="match status" value="1"/>
</dbReference>
<evidence type="ECO:0000313" key="3">
    <source>
        <dbReference type="Proteomes" id="UP000235145"/>
    </source>
</evidence>
<dbReference type="PANTHER" id="PTHR11017:SF307">
    <property type="entry name" value="TIR DOMAIN, P-LOOP CONTAINING NUCLEOSIDE TRIPHOSPHATE HYDROLASE"/>
    <property type="match status" value="1"/>
</dbReference>
<reference evidence="2 3" key="1">
    <citation type="journal article" date="2017" name="Nat. Commun.">
        <title>Genome assembly with in vitro proximity ligation data and whole-genome triplication in lettuce.</title>
        <authorList>
            <person name="Reyes-Chin-Wo S."/>
            <person name="Wang Z."/>
            <person name="Yang X."/>
            <person name="Kozik A."/>
            <person name="Arikit S."/>
            <person name="Song C."/>
            <person name="Xia L."/>
            <person name="Froenicke L."/>
            <person name="Lavelle D.O."/>
            <person name="Truco M.J."/>
            <person name="Xia R."/>
            <person name="Zhu S."/>
            <person name="Xu C."/>
            <person name="Xu H."/>
            <person name="Xu X."/>
            <person name="Cox K."/>
            <person name="Korf I."/>
            <person name="Meyers B.C."/>
            <person name="Michelmore R.W."/>
        </authorList>
    </citation>
    <scope>NUCLEOTIDE SEQUENCE [LARGE SCALE GENOMIC DNA]</scope>
    <source>
        <strain evidence="3">cv. Salinas</strain>
        <tissue evidence="2">Seedlings</tissue>
    </source>
</reference>
<sequence length="290" mass="32696">MPRRACIDPSTKEGVQSLHSTCFLSRRSFRCEENKVTLFLSKWTDDNVTLWKKALTEVADLAGMVLCGSEAKFLKEIVDIIYNKLDRKEVNIPPNITGIATRYGEISSWLNKPNVEFLAICGMGGSGKTTLAKYIYNSNWKTYENMSFIEGISHICEGPDGLHILQEQLLKGILGGKKRKIPSVFEGTWEIQEALQTKWSLIVLDDIAEDSQLVALLGTGKINAQSKIIITTTRENTENWFKSTSWRCQDYKMTLLNDDESLELLSRHAFGSKAPMEGFEELSGLLILFL</sequence>
<evidence type="ECO:0000259" key="1">
    <source>
        <dbReference type="Pfam" id="PF00931"/>
    </source>
</evidence>
<keyword evidence="3" id="KW-1185">Reference proteome</keyword>
<comment type="caution">
    <text evidence="2">The sequence shown here is derived from an EMBL/GenBank/DDBJ whole genome shotgun (WGS) entry which is preliminary data.</text>
</comment>
<dbReference type="GO" id="GO:0006952">
    <property type="term" value="P:defense response"/>
    <property type="evidence" value="ECO:0007669"/>
    <property type="project" value="InterPro"/>
</dbReference>
<dbReference type="AlphaFoldDB" id="A0A9R1VEH9"/>
<name>A0A9R1VEH9_LACSA</name>
<dbReference type="InterPro" id="IPR002182">
    <property type="entry name" value="NB-ARC"/>
</dbReference>
<dbReference type="Gene3D" id="3.40.50.10140">
    <property type="entry name" value="Toll/interleukin-1 receptor homology (TIR) domain"/>
    <property type="match status" value="1"/>
</dbReference>
<proteinExistence type="predicted"/>
<dbReference type="InterPro" id="IPR035897">
    <property type="entry name" value="Toll_tir_struct_dom_sf"/>
</dbReference>
<dbReference type="CDD" id="cd00267">
    <property type="entry name" value="ABC_ATPase"/>
    <property type="match status" value="1"/>
</dbReference>
<protein>
    <recommendedName>
        <fullName evidence="1">NB-ARC domain-containing protein</fullName>
    </recommendedName>
</protein>
<organism evidence="2 3">
    <name type="scientific">Lactuca sativa</name>
    <name type="common">Garden lettuce</name>
    <dbReference type="NCBI Taxonomy" id="4236"/>
    <lineage>
        <taxon>Eukaryota</taxon>
        <taxon>Viridiplantae</taxon>
        <taxon>Streptophyta</taxon>
        <taxon>Embryophyta</taxon>
        <taxon>Tracheophyta</taxon>
        <taxon>Spermatophyta</taxon>
        <taxon>Magnoliopsida</taxon>
        <taxon>eudicotyledons</taxon>
        <taxon>Gunneridae</taxon>
        <taxon>Pentapetalae</taxon>
        <taxon>asterids</taxon>
        <taxon>campanulids</taxon>
        <taxon>Asterales</taxon>
        <taxon>Asteraceae</taxon>
        <taxon>Cichorioideae</taxon>
        <taxon>Cichorieae</taxon>
        <taxon>Lactucinae</taxon>
        <taxon>Lactuca</taxon>
    </lineage>
</organism>
<accession>A0A9R1VEH9</accession>
<gene>
    <name evidence="2" type="ORF">LSAT_V11C500257140</name>
</gene>
<dbReference type="Gene3D" id="3.40.50.300">
    <property type="entry name" value="P-loop containing nucleotide triphosphate hydrolases"/>
    <property type="match status" value="1"/>
</dbReference>
<evidence type="ECO:0000313" key="2">
    <source>
        <dbReference type="EMBL" id="KAJ0203568.1"/>
    </source>
</evidence>
<dbReference type="Proteomes" id="UP000235145">
    <property type="component" value="Unassembled WGS sequence"/>
</dbReference>
<dbReference type="PRINTS" id="PR00364">
    <property type="entry name" value="DISEASERSIST"/>
</dbReference>
<dbReference type="GO" id="GO:0043531">
    <property type="term" value="F:ADP binding"/>
    <property type="evidence" value="ECO:0007669"/>
    <property type="project" value="InterPro"/>
</dbReference>